<dbReference type="EMBL" id="NDXW01000001">
    <property type="protein sequence ID" value="RDH45756.1"/>
    <property type="molecule type" value="Genomic_DNA"/>
</dbReference>
<evidence type="ECO:0000313" key="2">
    <source>
        <dbReference type="Proteomes" id="UP000257039"/>
    </source>
</evidence>
<sequence>MAKKKAILPEKWQQEKKALKAVQVAFDLGEEIHLSIRREAVDKHLNPSDLIREILGLPVNKKPQRPRLSISLSPGDFIFLAEKFELAPDDKVQIKHKAAEALIEHALAKPQTRTDE</sequence>
<reference evidence="1 2" key="1">
    <citation type="submission" date="2017-04" db="EMBL/GenBank/DDBJ databases">
        <title>Draft genome sequence of Zooshikella ganghwensis VG4 isolated from Red Sea sediments.</title>
        <authorList>
            <person name="Rehman Z."/>
            <person name="Alam I."/>
            <person name="Kamau A."/>
            <person name="Bajic V."/>
            <person name="Leiknes T."/>
        </authorList>
    </citation>
    <scope>NUCLEOTIDE SEQUENCE [LARGE SCALE GENOMIC DNA]</scope>
    <source>
        <strain evidence="1 2">VG4</strain>
    </source>
</reference>
<organism evidence="1 2">
    <name type="scientific">Zooshikella ganghwensis</name>
    <dbReference type="NCBI Taxonomy" id="202772"/>
    <lineage>
        <taxon>Bacteria</taxon>
        <taxon>Pseudomonadati</taxon>
        <taxon>Pseudomonadota</taxon>
        <taxon>Gammaproteobacteria</taxon>
        <taxon>Oceanospirillales</taxon>
        <taxon>Zooshikellaceae</taxon>
        <taxon>Zooshikella</taxon>
    </lineage>
</organism>
<dbReference type="AlphaFoldDB" id="A0A4P9VRR7"/>
<accession>A0A4P9VRR7</accession>
<proteinExistence type="predicted"/>
<gene>
    <name evidence="1" type="ORF">B9G39_21175</name>
</gene>
<evidence type="ECO:0000313" key="1">
    <source>
        <dbReference type="EMBL" id="RDH45756.1"/>
    </source>
</evidence>
<dbReference type="RefSeq" id="WP_094788667.1">
    <property type="nucleotide sequence ID" value="NZ_NDXW01000001.1"/>
</dbReference>
<comment type="caution">
    <text evidence="1">The sequence shown here is derived from an EMBL/GenBank/DDBJ whole genome shotgun (WGS) entry which is preliminary data.</text>
</comment>
<protein>
    <submittedName>
        <fullName evidence="1">Uncharacterized protein</fullName>
    </submittedName>
</protein>
<dbReference type="Proteomes" id="UP000257039">
    <property type="component" value="Unassembled WGS sequence"/>
</dbReference>
<keyword evidence="2" id="KW-1185">Reference proteome</keyword>
<name>A0A4P9VRR7_9GAMM</name>